<dbReference type="GO" id="GO:0046819">
    <property type="term" value="P:protein secretion by the type V secretion system"/>
    <property type="evidence" value="ECO:0007669"/>
    <property type="project" value="TreeGrafter"/>
</dbReference>
<dbReference type="Gene3D" id="2.40.160.50">
    <property type="entry name" value="membrane protein fhac: a member of the omp85/tpsb transporter family"/>
    <property type="match status" value="1"/>
</dbReference>
<dbReference type="EMBL" id="SZUV01000005">
    <property type="protein sequence ID" value="TQN49408.1"/>
    <property type="molecule type" value="Genomic_DNA"/>
</dbReference>
<evidence type="ECO:0000313" key="2">
    <source>
        <dbReference type="EMBL" id="TQN49408.1"/>
    </source>
</evidence>
<accession>A0A543PZ98</accession>
<feature type="domain" description="Haemolysin activator HlyB C-terminal" evidence="1">
    <location>
        <begin position="175"/>
        <end position="435"/>
    </location>
</feature>
<dbReference type="Proteomes" id="UP000315403">
    <property type="component" value="Unassembled WGS sequence"/>
</dbReference>
<dbReference type="GO" id="GO:0098046">
    <property type="term" value="C:type V protein secretion system complex"/>
    <property type="evidence" value="ECO:0007669"/>
    <property type="project" value="TreeGrafter"/>
</dbReference>
<dbReference type="GO" id="GO:0008320">
    <property type="term" value="F:protein transmembrane transporter activity"/>
    <property type="evidence" value="ECO:0007669"/>
    <property type="project" value="TreeGrafter"/>
</dbReference>
<evidence type="ECO:0000313" key="3">
    <source>
        <dbReference type="Proteomes" id="UP000315403"/>
    </source>
</evidence>
<proteinExistence type="predicted"/>
<dbReference type="PANTHER" id="PTHR34597">
    <property type="entry name" value="SLR1661 PROTEIN"/>
    <property type="match status" value="1"/>
</dbReference>
<dbReference type="InterPro" id="IPR051544">
    <property type="entry name" value="TPS_OM_transporter"/>
</dbReference>
<gene>
    <name evidence="2" type="ORF">DLNHIDIE_03260</name>
</gene>
<dbReference type="PANTHER" id="PTHR34597:SF3">
    <property type="entry name" value="OUTER MEMBRANE TRANSPORTER CDIB"/>
    <property type="match status" value="1"/>
</dbReference>
<reference evidence="2 3" key="1">
    <citation type="submission" date="2019-03" db="EMBL/GenBank/DDBJ databases">
        <title>New insights into Acidothiobacillus thiooxidans sulfur metabolism through coupled gene expression, solution geochemistry, microscopy and spectroscopy analyses.</title>
        <authorList>
            <person name="Camacho D."/>
            <person name="Frazao R."/>
            <person name="Fouillen A."/>
            <person name="Nanci A."/>
            <person name="Lang B.F."/>
            <person name="Apte S.C."/>
            <person name="Baron C."/>
            <person name="Warren L.A."/>
        </authorList>
    </citation>
    <scope>NUCLEOTIDE SEQUENCE [LARGE SCALE GENOMIC DNA]</scope>
    <source>
        <strain evidence="2 3">ATCC 19377</strain>
    </source>
</reference>
<name>A0A543PZ98_ACITH</name>
<dbReference type="Pfam" id="PF03865">
    <property type="entry name" value="ShlB"/>
    <property type="match status" value="1"/>
</dbReference>
<dbReference type="InterPro" id="IPR005565">
    <property type="entry name" value="Hemolysn_activator_HlyB_C"/>
</dbReference>
<protein>
    <recommendedName>
        <fullName evidence="1">Haemolysin activator HlyB C-terminal domain-containing protein</fullName>
    </recommendedName>
</protein>
<comment type="caution">
    <text evidence="2">The sequence shown here is derived from an EMBL/GenBank/DDBJ whole genome shotgun (WGS) entry which is preliminary data.</text>
</comment>
<dbReference type="RefSeq" id="WP_142089984.1">
    <property type="nucleotide sequence ID" value="NZ_SZUV01000005.1"/>
</dbReference>
<evidence type="ECO:0000259" key="1">
    <source>
        <dbReference type="Pfam" id="PF03865"/>
    </source>
</evidence>
<sequence length="522" mass="56751">MPVDHPPIQPFFPASQSPIVSIKARPNQGSNPVIIVSHGYQYLVTGNTLLSSGTIQKKIIRSTSPKEAVTLLSNLYKKNGYFLVAIKAEVKGKSVHIMIVQGQIVKKEIASGLGWFYSGLTGEQLSESDIIARNILASTYSTRNGYQIIPSFTPAPNPGGTTFTVKQKPLSGYHMLDGNIMFGNYGSRYTSSYITGANLYLHPGDGLELDGSYSHGLSSLSKASRGSLYYQGSLGVSSITPSGTYGFTNQWTYYKLGQVTAPYYFTGNVQISSLTGTQLLYASSSTRIAVNEAYNWSHYLETVLDNTYTLAKQNYQYFTVGASYSKILRPFNYNSSITLGLNYNQGVSGYHGTFIKSPGAPSPKFHYLTFNANYSQSLPWGLTAQLTGSGQWSFNTLPNNQLWVVGGFGSVSAYNPGVLQGDSGYAGRLSIQSPAVQRFGINATGSLFYETAGVTSYYLAPQQAPWQNLSDVGIGLNLSTRWGTTISVMSALPLSHSVFPATAAANLSRERMDAYFILQQTF</sequence>
<dbReference type="AlphaFoldDB" id="A0A543PZ98"/>
<organism evidence="2 3">
    <name type="scientific">Acidithiobacillus thiooxidans ATCC 19377</name>
    <dbReference type="NCBI Taxonomy" id="637390"/>
    <lineage>
        <taxon>Bacteria</taxon>
        <taxon>Pseudomonadati</taxon>
        <taxon>Pseudomonadota</taxon>
        <taxon>Acidithiobacillia</taxon>
        <taxon>Acidithiobacillales</taxon>
        <taxon>Acidithiobacillaceae</taxon>
        <taxon>Acidithiobacillus</taxon>
    </lineage>
</organism>